<organism evidence="5 6">
    <name type="scientific">Lophiostoma macrostomum CBS 122681</name>
    <dbReference type="NCBI Taxonomy" id="1314788"/>
    <lineage>
        <taxon>Eukaryota</taxon>
        <taxon>Fungi</taxon>
        <taxon>Dikarya</taxon>
        <taxon>Ascomycota</taxon>
        <taxon>Pezizomycotina</taxon>
        <taxon>Dothideomycetes</taxon>
        <taxon>Pleosporomycetidae</taxon>
        <taxon>Pleosporales</taxon>
        <taxon>Lophiostomataceae</taxon>
        <taxon>Lophiostoma</taxon>
    </lineage>
</organism>
<dbReference type="PANTHER" id="PTHR37534">
    <property type="entry name" value="TRANSCRIPTIONAL ACTIVATOR PROTEIN UGA3"/>
    <property type="match status" value="1"/>
</dbReference>
<dbReference type="OrthoDB" id="5319341at2759"/>
<evidence type="ECO:0000313" key="5">
    <source>
        <dbReference type="EMBL" id="KAF2649407.1"/>
    </source>
</evidence>
<dbReference type="EMBL" id="MU004493">
    <property type="protein sequence ID" value="KAF2649407.1"/>
    <property type="molecule type" value="Genomic_DNA"/>
</dbReference>
<accession>A0A6A6SQZ3</accession>
<dbReference type="AlphaFoldDB" id="A0A6A6SQZ3"/>
<evidence type="ECO:0000259" key="4">
    <source>
        <dbReference type="PROSITE" id="PS50048"/>
    </source>
</evidence>
<keyword evidence="6" id="KW-1185">Reference proteome</keyword>
<dbReference type="GO" id="GO:0008270">
    <property type="term" value="F:zinc ion binding"/>
    <property type="evidence" value="ECO:0007669"/>
    <property type="project" value="InterPro"/>
</dbReference>
<dbReference type="Gene3D" id="4.10.240.10">
    <property type="entry name" value="Zn(2)-C6 fungal-type DNA-binding domain"/>
    <property type="match status" value="1"/>
</dbReference>
<dbReference type="SUPFAM" id="SSF57701">
    <property type="entry name" value="Zn2/Cys6 DNA-binding domain"/>
    <property type="match status" value="1"/>
</dbReference>
<evidence type="ECO:0000256" key="1">
    <source>
        <dbReference type="ARBA" id="ARBA00004123"/>
    </source>
</evidence>
<dbReference type="PANTHER" id="PTHR37534:SF3">
    <property type="entry name" value="ZN(II)2CYS6 TRANSCRIPTION FACTOR (EUROFUNG)"/>
    <property type="match status" value="1"/>
</dbReference>
<evidence type="ECO:0000313" key="6">
    <source>
        <dbReference type="Proteomes" id="UP000799324"/>
    </source>
</evidence>
<protein>
    <recommendedName>
        <fullName evidence="4">Zn(2)-C6 fungal-type domain-containing protein</fullName>
    </recommendedName>
</protein>
<feature type="region of interest" description="Disordered" evidence="3">
    <location>
        <begin position="45"/>
        <end position="74"/>
    </location>
</feature>
<evidence type="ECO:0000256" key="3">
    <source>
        <dbReference type="SAM" id="MobiDB-lite"/>
    </source>
</evidence>
<dbReference type="InterPro" id="IPR001138">
    <property type="entry name" value="Zn2Cys6_DnaBD"/>
</dbReference>
<dbReference type="CDD" id="cd00067">
    <property type="entry name" value="GAL4"/>
    <property type="match status" value="1"/>
</dbReference>
<dbReference type="SMART" id="SM00066">
    <property type="entry name" value="GAL4"/>
    <property type="match status" value="1"/>
</dbReference>
<dbReference type="InterPro" id="IPR021858">
    <property type="entry name" value="Fun_TF"/>
</dbReference>
<proteinExistence type="predicted"/>
<evidence type="ECO:0000256" key="2">
    <source>
        <dbReference type="ARBA" id="ARBA00023242"/>
    </source>
</evidence>
<dbReference type="InterPro" id="IPR036864">
    <property type="entry name" value="Zn2-C6_fun-type_DNA-bd_sf"/>
</dbReference>
<dbReference type="GO" id="GO:0005634">
    <property type="term" value="C:nucleus"/>
    <property type="evidence" value="ECO:0007669"/>
    <property type="project" value="UniProtKB-SubCell"/>
</dbReference>
<keyword evidence="2" id="KW-0539">Nucleus</keyword>
<dbReference type="GO" id="GO:0045944">
    <property type="term" value="P:positive regulation of transcription by RNA polymerase II"/>
    <property type="evidence" value="ECO:0007669"/>
    <property type="project" value="TreeGrafter"/>
</dbReference>
<feature type="region of interest" description="Disordered" evidence="3">
    <location>
        <begin position="174"/>
        <end position="206"/>
    </location>
</feature>
<dbReference type="GO" id="GO:0000981">
    <property type="term" value="F:DNA-binding transcription factor activity, RNA polymerase II-specific"/>
    <property type="evidence" value="ECO:0007669"/>
    <property type="project" value="InterPro"/>
</dbReference>
<feature type="domain" description="Zn(2)-C6 fungal-type" evidence="4">
    <location>
        <begin position="13"/>
        <end position="43"/>
    </location>
</feature>
<reference evidence="5" key="1">
    <citation type="journal article" date="2020" name="Stud. Mycol.">
        <title>101 Dothideomycetes genomes: a test case for predicting lifestyles and emergence of pathogens.</title>
        <authorList>
            <person name="Haridas S."/>
            <person name="Albert R."/>
            <person name="Binder M."/>
            <person name="Bloem J."/>
            <person name="Labutti K."/>
            <person name="Salamov A."/>
            <person name="Andreopoulos B."/>
            <person name="Baker S."/>
            <person name="Barry K."/>
            <person name="Bills G."/>
            <person name="Bluhm B."/>
            <person name="Cannon C."/>
            <person name="Castanera R."/>
            <person name="Culley D."/>
            <person name="Daum C."/>
            <person name="Ezra D."/>
            <person name="Gonzalez J."/>
            <person name="Henrissat B."/>
            <person name="Kuo A."/>
            <person name="Liang C."/>
            <person name="Lipzen A."/>
            <person name="Lutzoni F."/>
            <person name="Magnuson J."/>
            <person name="Mondo S."/>
            <person name="Nolan M."/>
            <person name="Ohm R."/>
            <person name="Pangilinan J."/>
            <person name="Park H.-J."/>
            <person name="Ramirez L."/>
            <person name="Alfaro M."/>
            <person name="Sun H."/>
            <person name="Tritt A."/>
            <person name="Yoshinaga Y."/>
            <person name="Zwiers L.-H."/>
            <person name="Turgeon B."/>
            <person name="Goodwin S."/>
            <person name="Spatafora J."/>
            <person name="Crous P."/>
            <person name="Grigoriev I."/>
        </authorList>
    </citation>
    <scope>NUCLEOTIDE SEQUENCE</scope>
    <source>
        <strain evidence="5">CBS 122681</strain>
    </source>
</reference>
<dbReference type="PROSITE" id="PS50048">
    <property type="entry name" value="ZN2_CY6_FUNGAL_2"/>
    <property type="match status" value="1"/>
</dbReference>
<comment type="subcellular location">
    <subcellularLocation>
        <location evidence="1">Nucleus</location>
    </subcellularLocation>
</comment>
<sequence>MPSKSRGLRTSTGCLTCRKRRVKCDETRPRCQNCIRVSRQCTYAQPNAASRRTPRPLSTHEHGHHRTSSTSSLETASLALSMQGDEANQADMPQPWMPFSLEHSDSLSTSVPMHDDALLFDDNLLLSLGEPTSPSLGPFEWFDLLAQDAITTITNIQETSNQAPRWNLDKFSLSRRQTPRQSPTPQLEQHMQSDNPSPNDIQTPASEPWNTAARITLSPEDKVFFEHFVTVVGPILDLFDPEKHFANIVPHLALHNIGLMKSLLAVGACHMALEHPADHELGFSATLPPDTPTSSSSIPNGLLGTSRMADQYYYETLHWLAQNMLYPSYTSSHEILATAIMISTYEMLGSFKHSVNDNWGRHLRGAFWIQRNQDNDGETNDGLRRAVWWAWVRQDIWAALRENRPAMTIWQPKKALSQLTADELSTRIVYIAAKCIQFAATAKENDISGYIDAGERLMLMLEQWKQILPSSFEPIPLAASQSASTPASSNSDVATQFQPIWIHPPSHAAAIQMYHFSRIIVLLNQPSTGGLSKYQLRGKMLRESMSTICGIAIAPQSQNLPSAFVDFQAVYAGMFRENVPSVQNLRR</sequence>
<gene>
    <name evidence="5" type="ORF">K491DRAFT_668935</name>
</gene>
<dbReference type="Pfam" id="PF11951">
    <property type="entry name" value="Fungal_trans_2"/>
    <property type="match status" value="1"/>
</dbReference>
<name>A0A6A6SQZ3_9PLEO</name>
<dbReference type="GO" id="GO:0000976">
    <property type="term" value="F:transcription cis-regulatory region binding"/>
    <property type="evidence" value="ECO:0007669"/>
    <property type="project" value="TreeGrafter"/>
</dbReference>
<dbReference type="Proteomes" id="UP000799324">
    <property type="component" value="Unassembled WGS sequence"/>
</dbReference>
<dbReference type="Pfam" id="PF00172">
    <property type="entry name" value="Zn_clus"/>
    <property type="match status" value="1"/>
</dbReference>
<dbReference type="PROSITE" id="PS00463">
    <property type="entry name" value="ZN2_CY6_FUNGAL_1"/>
    <property type="match status" value="1"/>
</dbReference>